<dbReference type="GO" id="GO:0005886">
    <property type="term" value="C:plasma membrane"/>
    <property type="evidence" value="ECO:0007669"/>
    <property type="project" value="UniProtKB-SubCell"/>
</dbReference>
<keyword evidence="8 14" id="KW-1133">Transmembrane helix</keyword>
<dbReference type="OrthoDB" id="3711263at2"/>
<feature type="transmembrane region" description="Helical" evidence="15">
    <location>
        <begin position="132"/>
        <end position="152"/>
    </location>
</feature>
<feature type="topological domain" description="Cytoplasmic" evidence="14">
    <location>
        <begin position="154"/>
        <end position="157"/>
    </location>
</feature>
<evidence type="ECO:0000256" key="2">
    <source>
        <dbReference type="ARBA" id="ARBA00008823"/>
    </source>
</evidence>
<feature type="disulfide bond" description="Redox-active" evidence="14">
    <location>
        <begin position="34"/>
        <end position="37"/>
    </location>
</feature>
<evidence type="ECO:0000256" key="12">
    <source>
        <dbReference type="ARBA" id="ARBA00023186"/>
    </source>
</evidence>
<evidence type="ECO:0000256" key="13">
    <source>
        <dbReference type="ARBA" id="ARBA00023284"/>
    </source>
</evidence>
<dbReference type="Proteomes" id="UP000199470">
    <property type="component" value="Unassembled WGS sequence"/>
</dbReference>
<dbReference type="RefSeq" id="WP_093385613.1">
    <property type="nucleotide sequence ID" value="NZ_FOTW01000007.1"/>
</dbReference>
<accession>A0A1I4KCS8</accession>
<dbReference type="Pfam" id="PF02600">
    <property type="entry name" value="DsbB"/>
    <property type="match status" value="1"/>
</dbReference>
<evidence type="ECO:0000256" key="1">
    <source>
        <dbReference type="ARBA" id="ARBA00004429"/>
    </source>
</evidence>
<feature type="topological domain" description="Periplasmic" evidence="14">
    <location>
        <begin position="80"/>
        <end position="134"/>
    </location>
</feature>
<evidence type="ECO:0000256" key="3">
    <source>
        <dbReference type="ARBA" id="ARBA00022448"/>
    </source>
</evidence>
<feature type="topological domain" description="Cytoplasmic" evidence="14">
    <location>
        <begin position="1"/>
        <end position="7"/>
    </location>
</feature>
<evidence type="ECO:0000256" key="9">
    <source>
        <dbReference type="ARBA" id="ARBA00023002"/>
    </source>
</evidence>
<evidence type="ECO:0000256" key="10">
    <source>
        <dbReference type="ARBA" id="ARBA00023136"/>
    </source>
</evidence>
<keyword evidence="13 14" id="KW-0676">Redox-active center</keyword>
<evidence type="ECO:0000313" key="17">
    <source>
        <dbReference type="Proteomes" id="UP000199470"/>
    </source>
</evidence>
<evidence type="ECO:0000256" key="8">
    <source>
        <dbReference type="ARBA" id="ARBA00022989"/>
    </source>
</evidence>
<evidence type="ECO:0000256" key="11">
    <source>
        <dbReference type="ARBA" id="ARBA00023157"/>
    </source>
</evidence>
<dbReference type="GO" id="GO:0006457">
    <property type="term" value="P:protein folding"/>
    <property type="evidence" value="ECO:0007669"/>
    <property type="project" value="InterPro"/>
</dbReference>
<dbReference type="Gene3D" id="1.20.1550.10">
    <property type="entry name" value="DsbB-like"/>
    <property type="match status" value="1"/>
</dbReference>
<gene>
    <name evidence="14" type="primary">dsbB</name>
    <name evidence="16" type="ORF">SAMN02982985_01429</name>
</gene>
<evidence type="ECO:0000256" key="5">
    <source>
        <dbReference type="ARBA" id="ARBA00022519"/>
    </source>
</evidence>
<evidence type="ECO:0000256" key="14">
    <source>
        <dbReference type="HAMAP-Rule" id="MF_00286"/>
    </source>
</evidence>
<dbReference type="InterPro" id="IPR003752">
    <property type="entry name" value="DiS_bond_form_DsbB/BdbC"/>
</dbReference>
<dbReference type="STRING" id="758825.SAMN02982985_01429"/>
<dbReference type="PANTHER" id="PTHR36570">
    <property type="entry name" value="DISULFIDE BOND FORMATION PROTEIN B"/>
    <property type="match status" value="1"/>
</dbReference>
<dbReference type="HAMAP" id="MF_00286">
    <property type="entry name" value="DsbB"/>
    <property type="match status" value="1"/>
</dbReference>
<comment type="subcellular location">
    <subcellularLocation>
        <location evidence="1">Cell inner membrane</location>
        <topology evidence="1">Multi-pass membrane protein</topology>
    </subcellularLocation>
    <subcellularLocation>
        <location evidence="14">Cell membrane</location>
        <topology evidence="14">Multi-pass membrane protein</topology>
    </subcellularLocation>
</comment>
<proteinExistence type="inferred from homology"/>
<dbReference type="AlphaFoldDB" id="A0A1I4KCS8"/>
<dbReference type="NCBIfam" id="NF002552">
    <property type="entry name" value="PRK02110.1"/>
    <property type="match status" value="1"/>
</dbReference>
<comment type="similarity">
    <text evidence="2 14">Belongs to the DsbB family.</text>
</comment>
<dbReference type="EMBL" id="FOTW01000007">
    <property type="protein sequence ID" value="SFL76530.1"/>
    <property type="molecule type" value="Genomic_DNA"/>
</dbReference>
<protein>
    <recommendedName>
        <fullName evidence="14">Disulfide bond formation protein B</fullName>
    </recommendedName>
    <alternativeName>
        <fullName evidence="14">Disulfide oxidoreductase</fullName>
    </alternativeName>
</protein>
<keyword evidence="10 14" id="KW-0472">Membrane</keyword>
<keyword evidence="4 14" id="KW-1003">Cell membrane</keyword>
<keyword evidence="6 14" id="KW-0812">Transmembrane</keyword>
<comment type="caution">
    <text evidence="14">Lacks conserved residue(s) required for the propagation of feature annotation.</text>
</comment>
<keyword evidence="9 14" id="KW-0560">Oxidoreductase</keyword>
<dbReference type="InterPro" id="IPR023380">
    <property type="entry name" value="DsbB-like_sf"/>
</dbReference>
<evidence type="ECO:0000256" key="7">
    <source>
        <dbReference type="ARBA" id="ARBA00022982"/>
    </source>
</evidence>
<evidence type="ECO:0000256" key="15">
    <source>
        <dbReference type="SAM" id="Phobius"/>
    </source>
</evidence>
<comment type="function">
    <text evidence="14">Required for disulfide bond formation in some periplasmic proteins. Acts by oxidizing the DsbA protein.</text>
</comment>
<dbReference type="InterPro" id="IPR050183">
    <property type="entry name" value="DsbB"/>
</dbReference>
<reference evidence="16 17" key="1">
    <citation type="submission" date="2016-10" db="EMBL/GenBank/DDBJ databases">
        <authorList>
            <person name="de Groot N.N."/>
        </authorList>
    </citation>
    <scope>NUCLEOTIDE SEQUENCE [LARGE SCALE GENOMIC DNA]</scope>
    <source>
        <strain evidence="16 17">ATCC 43154</strain>
    </source>
</reference>
<feature type="topological domain" description="Periplasmic" evidence="14">
    <location>
        <begin position="25"/>
        <end position="42"/>
    </location>
</feature>
<feature type="transmembrane region" description="Helical" evidence="15">
    <location>
        <begin position="38"/>
        <end position="56"/>
    </location>
</feature>
<keyword evidence="17" id="KW-1185">Reference proteome</keyword>
<name>A0A1I4KCS8_9BURK</name>
<keyword evidence="3 14" id="KW-0813">Transport</keyword>
<keyword evidence="5" id="KW-0997">Cell inner membrane</keyword>
<dbReference type="InterPro" id="IPR022920">
    <property type="entry name" value="Disulphide_bond_form_DsbB"/>
</dbReference>
<keyword evidence="7 14" id="KW-0249">Electron transport</keyword>
<evidence type="ECO:0000256" key="6">
    <source>
        <dbReference type="ARBA" id="ARBA00022692"/>
    </source>
</evidence>
<dbReference type="PANTHER" id="PTHR36570:SF3">
    <property type="entry name" value="DISULFIDE BOND FORMATION PROTEIN B"/>
    <property type="match status" value="1"/>
</dbReference>
<dbReference type="GO" id="GO:0015035">
    <property type="term" value="F:protein-disulfide reductase activity"/>
    <property type="evidence" value="ECO:0007669"/>
    <property type="project" value="UniProtKB-UniRule"/>
</dbReference>
<evidence type="ECO:0000313" key="16">
    <source>
        <dbReference type="EMBL" id="SFL76530.1"/>
    </source>
</evidence>
<organism evidence="16 17">
    <name type="scientific">Rugamonas rubra</name>
    <dbReference type="NCBI Taxonomy" id="758825"/>
    <lineage>
        <taxon>Bacteria</taxon>
        <taxon>Pseudomonadati</taxon>
        <taxon>Pseudomonadota</taxon>
        <taxon>Betaproteobacteria</taxon>
        <taxon>Burkholderiales</taxon>
        <taxon>Oxalobacteraceae</taxon>
        <taxon>Telluria group</taxon>
        <taxon>Rugamonas</taxon>
    </lineage>
</organism>
<dbReference type="SUPFAM" id="SSF158442">
    <property type="entry name" value="DsbB-like"/>
    <property type="match status" value="1"/>
</dbReference>
<sequence>MIQTRTLLLALAAACLGLLATALYLQHVLDMLPCPYCVIQRYLFLLVAIGCLWGAAGRKAAPGAGLGLVAALAGLGVAGKHLYILAHPGLSCGIDPMETMLNKFPTATYLPSVFRADGLCEDATAPWFGLSIPMWSLLWFGICALVLAWALLRRRRA</sequence>
<keyword evidence="12 14" id="KW-0143">Chaperone</keyword>
<keyword evidence="11 14" id="KW-1015">Disulfide bond</keyword>
<feature type="transmembrane region" description="Helical" evidence="15">
    <location>
        <begin position="63"/>
        <end position="86"/>
    </location>
</feature>
<dbReference type="GO" id="GO:0009055">
    <property type="term" value="F:electron transfer activity"/>
    <property type="evidence" value="ECO:0007669"/>
    <property type="project" value="UniProtKB-UniRule"/>
</dbReference>
<evidence type="ECO:0000256" key="4">
    <source>
        <dbReference type="ARBA" id="ARBA00022475"/>
    </source>
</evidence>